<dbReference type="InterPro" id="IPR000709">
    <property type="entry name" value="Leu_Ile_Val-bd"/>
</dbReference>
<protein>
    <submittedName>
        <fullName evidence="6">ABC transporter substrate-binding protein</fullName>
    </submittedName>
</protein>
<name>A0A7V3ZJL0_DICTH</name>
<dbReference type="GO" id="GO:0006865">
    <property type="term" value="P:amino acid transport"/>
    <property type="evidence" value="ECO:0007669"/>
    <property type="project" value="UniProtKB-KW"/>
</dbReference>
<keyword evidence="3" id="KW-0732">Signal</keyword>
<dbReference type="CDD" id="cd06347">
    <property type="entry name" value="PBP1_ABC_LivK_ligand_binding-like"/>
    <property type="match status" value="1"/>
</dbReference>
<proteinExistence type="inferred from homology"/>
<evidence type="ECO:0000259" key="5">
    <source>
        <dbReference type="Pfam" id="PF13458"/>
    </source>
</evidence>
<sequence>MKHFVKILIIALVIFSLFVLPLQAAGTIKIGGIFPITGPVATFGISCANGAKMAVEEANAKGGVLGSKIELIIEDDQYKLEEAANAAKKLIERDKVVAIVGGVTSSEALTIGPIAQSSKVVLVTGTATNPKVTQVGDFIFRVCFLDDFQGEVMANFAYKNLKAKTAAVLTAVTSDYSKGLADAFKKKFAALGGKIVADESYSEGDTDFRAQLTKIKALKPDFVFVPGYYSDVAPILNQARELGITVPFGGGDGWDSPELLKQAAKAAEGCFYSNHFTPDAKDLLVQTFVKNYTKKYGMAPDALAALKYDAMKFLLEGIKKAGSADPVKIKEALASMKTFRGVTGSMTFDANRNPIKSAFILQIKDGKVVYYTTVKP</sequence>
<dbReference type="PANTHER" id="PTHR30483">
    <property type="entry name" value="LEUCINE-SPECIFIC-BINDING PROTEIN"/>
    <property type="match status" value="1"/>
</dbReference>
<dbReference type="InterPro" id="IPR051010">
    <property type="entry name" value="BCAA_transport"/>
</dbReference>
<dbReference type="InterPro" id="IPR028081">
    <property type="entry name" value="Leu-bd"/>
</dbReference>
<comment type="similarity">
    <text evidence="1">Belongs to the leucine-binding protein family.</text>
</comment>
<dbReference type="PRINTS" id="PR00337">
    <property type="entry name" value="LEUILEVALBP"/>
</dbReference>
<dbReference type="AlphaFoldDB" id="A0A7V3ZJL0"/>
<accession>A0A7V3ZJL0</accession>
<dbReference type="Pfam" id="PF13458">
    <property type="entry name" value="Peripla_BP_6"/>
    <property type="match status" value="1"/>
</dbReference>
<evidence type="ECO:0000256" key="2">
    <source>
        <dbReference type="ARBA" id="ARBA00022448"/>
    </source>
</evidence>
<dbReference type="InterPro" id="IPR028082">
    <property type="entry name" value="Peripla_BP_I"/>
</dbReference>
<evidence type="ECO:0000256" key="1">
    <source>
        <dbReference type="ARBA" id="ARBA00010062"/>
    </source>
</evidence>
<reference evidence="6" key="1">
    <citation type="journal article" date="2020" name="mSystems">
        <title>Genome- and Community-Level Interaction Insights into Carbon Utilization and Element Cycling Functions of Hydrothermarchaeota in Hydrothermal Sediment.</title>
        <authorList>
            <person name="Zhou Z."/>
            <person name="Liu Y."/>
            <person name="Xu W."/>
            <person name="Pan J."/>
            <person name="Luo Z.H."/>
            <person name="Li M."/>
        </authorList>
    </citation>
    <scope>NUCLEOTIDE SEQUENCE [LARGE SCALE GENOMIC DNA]</scope>
    <source>
        <strain evidence="6">SpSt-70</strain>
    </source>
</reference>
<keyword evidence="2" id="KW-0813">Transport</keyword>
<organism evidence="6">
    <name type="scientific">Dictyoglomus thermophilum</name>
    <dbReference type="NCBI Taxonomy" id="14"/>
    <lineage>
        <taxon>Bacteria</taxon>
        <taxon>Pseudomonadati</taxon>
        <taxon>Dictyoglomota</taxon>
        <taxon>Dictyoglomia</taxon>
        <taxon>Dictyoglomales</taxon>
        <taxon>Dictyoglomaceae</taxon>
        <taxon>Dictyoglomus</taxon>
    </lineage>
</organism>
<keyword evidence="4" id="KW-0029">Amino-acid transport</keyword>
<evidence type="ECO:0000313" key="6">
    <source>
        <dbReference type="EMBL" id="HGK24181.1"/>
    </source>
</evidence>
<feature type="domain" description="Leucine-binding protein" evidence="5">
    <location>
        <begin position="27"/>
        <end position="366"/>
    </location>
</feature>
<comment type="caution">
    <text evidence="6">The sequence shown here is derived from an EMBL/GenBank/DDBJ whole genome shotgun (WGS) entry which is preliminary data.</text>
</comment>
<evidence type="ECO:0000256" key="3">
    <source>
        <dbReference type="ARBA" id="ARBA00022729"/>
    </source>
</evidence>
<dbReference type="PANTHER" id="PTHR30483:SF6">
    <property type="entry name" value="PERIPLASMIC BINDING PROTEIN OF ABC TRANSPORTER FOR NATURAL AMINO ACIDS"/>
    <property type="match status" value="1"/>
</dbReference>
<dbReference type="EMBL" id="DTDV01000019">
    <property type="protein sequence ID" value="HGK24181.1"/>
    <property type="molecule type" value="Genomic_DNA"/>
</dbReference>
<evidence type="ECO:0000256" key="4">
    <source>
        <dbReference type="ARBA" id="ARBA00022970"/>
    </source>
</evidence>
<dbReference type="Gene3D" id="3.40.50.2300">
    <property type="match status" value="2"/>
</dbReference>
<dbReference type="SUPFAM" id="SSF53822">
    <property type="entry name" value="Periplasmic binding protein-like I"/>
    <property type="match status" value="1"/>
</dbReference>
<gene>
    <name evidence="6" type="ORF">ENU78_07110</name>
</gene>